<keyword evidence="2" id="KW-1185">Reference proteome</keyword>
<name>A0A0C3BJN8_HEBCY</name>
<evidence type="ECO:0000313" key="2">
    <source>
        <dbReference type="Proteomes" id="UP000053424"/>
    </source>
</evidence>
<proteinExistence type="predicted"/>
<accession>A0A0C3BJN8</accession>
<sequence>MSGPDKPPWPKIYVKGFAMDWEKIRKLLDVEDDNDPKVHQMVYLIMRNFVDREKHWICAARRLEDGADVGVISLGEGSVGEDLEELMRKDLPVPEYLVKMPSVLSGPDVFEFLEW</sequence>
<dbReference type="Proteomes" id="UP000053424">
    <property type="component" value="Unassembled WGS sequence"/>
</dbReference>
<organism evidence="1 2">
    <name type="scientific">Hebeloma cylindrosporum</name>
    <dbReference type="NCBI Taxonomy" id="76867"/>
    <lineage>
        <taxon>Eukaryota</taxon>
        <taxon>Fungi</taxon>
        <taxon>Dikarya</taxon>
        <taxon>Basidiomycota</taxon>
        <taxon>Agaricomycotina</taxon>
        <taxon>Agaricomycetes</taxon>
        <taxon>Agaricomycetidae</taxon>
        <taxon>Agaricales</taxon>
        <taxon>Agaricineae</taxon>
        <taxon>Hymenogastraceae</taxon>
        <taxon>Hebeloma</taxon>
    </lineage>
</organism>
<dbReference type="OrthoDB" id="3047865at2759"/>
<dbReference type="AlphaFoldDB" id="A0A0C3BJN8"/>
<reference evidence="1 2" key="1">
    <citation type="submission" date="2014-04" db="EMBL/GenBank/DDBJ databases">
        <authorList>
            <consortium name="DOE Joint Genome Institute"/>
            <person name="Kuo A."/>
            <person name="Gay G."/>
            <person name="Dore J."/>
            <person name="Kohler A."/>
            <person name="Nagy L.G."/>
            <person name="Floudas D."/>
            <person name="Copeland A."/>
            <person name="Barry K.W."/>
            <person name="Cichocki N."/>
            <person name="Veneault-Fourrey C."/>
            <person name="LaButti K."/>
            <person name="Lindquist E.A."/>
            <person name="Lipzen A."/>
            <person name="Lundell T."/>
            <person name="Morin E."/>
            <person name="Murat C."/>
            <person name="Sun H."/>
            <person name="Tunlid A."/>
            <person name="Henrissat B."/>
            <person name="Grigoriev I.V."/>
            <person name="Hibbett D.S."/>
            <person name="Martin F."/>
            <person name="Nordberg H.P."/>
            <person name="Cantor M.N."/>
            <person name="Hua S.X."/>
        </authorList>
    </citation>
    <scope>NUCLEOTIDE SEQUENCE [LARGE SCALE GENOMIC DNA]</scope>
    <source>
        <strain evidence="2">h7</strain>
    </source>
</reference>
<dbReference type="HOGENOM" id="CLU_155371_0_0_1"/>
<dbReference type="EMBL" id="KN831801">
    <property type="protein sequence ID" value="KIM36945.1"/>
    <property type="molecule type" value="Genomic_DNA"/>
</dbReference>
<gene>
    <name evidence="1" type="ORF">M413DRAFT_448852</name>
</gene>
<evidence type="ECO:0000313" key="1">
    <source>
        <dbReference type="EMBL" id="KIM36945.1"/>
    </source>
</evidence>
<reference evidence="2" key="2">
    <citation type="submission" date="2015-01" db="EMBL/GenBank/DDBJ databases">
        <title>Evolutionary Origins and Diversification of the Mycorrhizal Mutualists.</title>
        <authorList>
            <consortium name="DOE Joint Genome Institute"/>
            <consortium name="Mycorrhizal Genomics Consortium"/>
            <person name="Kohler A."/>
            <person name="Kuo A."/>
            <person name="Nagy L.G."/>
            <person name="Floudas D."/>
            <person name="Copeland A."/>
            <person name="Barry K.W."/>
            <person name="Cichocki N."/>
            <person name="Veneault-Fourrey C."/>
            <person name="LaButti K."/>
            <person name="Lindquist E.A."/>
            <person name="Lipzen A."/>
            <person name="Lundell T."/>
            <person name="Morin E."/>
            <person name="Murat C."/>
            <person name="Riley R."/>
            <person name="Ohm R."/>
            <person name="Sun H."/>
            <person name="Tunlid A."/>
            <person name="Henrissat B."/>
            <person name="Grigoriev I.V."/>
            <person name="Hibbett D.S."/>
            <person name="Martin F."/>
        </authorList>
    </citation>
    <scope>NUCLEOTIDE SEQUENCE [LARGE SCALE GENOMIC DNA]</scope>
    <source>
        <strain evidence="2">h7</strain>
    </source>
</reference>
<protein>
    <submittedName>
        <fullName evidence="1">Uncharacterized protein</fullName>
    </submittedName>
</protein>